<protein>
    <recommendedName>
        <fullName evidence="6">Protein FMP25, mitochondrial</fullName>
    </recommendedName>
</protein>
<evidence type="ECO:0008006" key="6">
    <source>
        <dbReference type="Google" id="ProtNLM"/>
    </source>
</evidence>
<dbReference type="PROSITE" id="PS50012">
    <property type="entry name" value="RCC1_3"/>
    <property type="match status" value="1"/>
</dbReference>
<dbReference type="Gene3D" id="2.130.10.30">
    <property type="entry name" value="Regulator of chromosome condensation 1/beta-lactamase-inhibitor protein II"/>
    <property type="match status" value="1"/>
</dbReference>
<sequence length="659" mass="74002">MLTKIGRSRLYLLGRSTANVTYFQRFKSTGDDKFSNIEDFNKLKTEYNFGYNFNSLTDSATGTKLDSQKDTEVNPETGDRDRDRDTLDINAILEQDPRLAQLRPGSHEYRETLYRLHQEYVANQKKSQKKHEFNERMKGVLFGAIALVGLISGHQIYMNYGSLKNRLLKDYYYGDLEDNVENTSTTNVKTSKYLAAKLEKELSDENLTNLKNSMEVPGVYMFGDNTKIPLRVSGFDNIFLRDALVERGCIVAVTDKGKVLKWKKGDDANKVFEIELPEKVKKVVGTRDFYFFLTEKGGILYTAKNEQVGFLPMLKKSRWFGLLRGHECSKLNATNIKELSAGANHLLLLDKFGQISVVNTAHKPENHGQFGPSYSPFDNEKTPPVDEVIDLPLLNNEIAKTSDGGKVIKSRTFTAIASGDYFNIVSDSTGDVWAWGDNSFGQCGMLNTTQYQPVPKRIFQKSDFKRICRNVLGTKTKEELFNVEDIFATKDASFIVLNYLDQDVILSLGNGLNGQLGGGRYMQVCSYPEIIKSLTGLQEFDETQNRVKKIGIKKLSAGNNHLFVTLDNSGDSKDVMAFGSNDYGQLGNGKKIKTCKPTKLPGLLEPPTDNQDKSKLAKSINDTSSKRLQLLDSQTVGRKTVEQVIVAGDDASLIYYKCK</sequence>
<keyword evidence="3" id="KW-0812">Transmembrane</keyword>
<keyword evidence="3" id="KW-1133">Transmembrane helix</keyword>
<dbReference type="InterPro" id="IPR053245">
    <property type="entry name" value="MitoProcess-Associated"/>
</dbReference>
<dbReference type="PANTHER" id="PTHR47563:SF1">
    <property type="entry name" value="PROTEIN FMP25, MITOCHONDRIAL"/>
    <property type="match status" value="1"/>
</dbReference>
<dbReference type="GeneID" id="73380880"/>
<dbReference type="Pfam" id="PF00415">
    <property type="entry name" value="RCC1"/>
    <property type="match status" value="1"/>
</dbReference>
<proteinExistence type="predicted"/>
<evidence type="ECO:0000313" key="4">
    <source>
        <dbReference type="EMBL" id="KAI3403835.2"/>
    </source>
</evidence>
<reference evidence="4" key="1">
    <citation type="journal article" date="2022" name="DNA Res.">
        <title>Genome analysis of five recently described species of the CUG-Ser clade uncovers Candida theae as a new hybrid lineage with pathogenic potential in the Candida parapsilosis species complex.</title>
        <authorList>
            <person name="Mixao V."/>
            <person name="Del Olmo V."/>
            <person name="Hegedusova E."/>
            <person name="Saus E."/>
            <person name="Pryszcz L."/>
            <person name="Cillingova A."/>
            <person name="Nosek J."/>
            <person name="Gabaldon T."/>
        </authorList>
    </citation>
    <scope>NUCLEOTIDE SEQUENCE</scope>
    <source>
        <strain evidence="4">CBS 10844</strain>
    </source>
</reference>
<feature type="region of interest" description="Disordered" evidence="2">
    <location>
        <begin position="61"/>
        <end position="84"/>
    </location>
</feature>
<dbReference type="Pfam" id="PF13540">
    <property type="entry name" value="RCC1_2"/>
    <property type="match status" value="1"/>
</dbReference>
<name>A0AAI9WXJ7_9ASCO</name>
<dbReference type="GO" id="GO:0005743">
    <property type="term" value="C:mitochondrial inner membrane"/>
    <property type="evidence" value="ECO:0007669"/>
    <property type="project" value="TreeGrafter"/>
</dbReference>
<dbReference type="AlphaFoldDB" id="A0AAI9WXJ7"/>
<dbReference type="PANTHER" id="PTHR47563">
    <property type="entry name" value="PROTEIN FMP25, MITOCHONDRIAL"/>
    <property type="match status" value="1"/>
</dbReference>
<feature type="repeat" description="RCC1" evidence="1">
    <location>
        <begin position="503"/>
        <end position="568"/>
    </location>
</feature>
<dbReference type="SUPFAM" id="SSF50985">
    <property type="entry name" value="RCC1/BLIP-II"/>
    <property type="match status" value="1"/>
</dbReference>
<comment type="caution">
    <text evidence="4">The sequence shown here is derived from an EMBL/GenBank/DDBJ whole genome shotgun (WGS) entry which is preliminary data.</text>
</comment>
<organism evidence="4 5">
    <name type="scientific">Candida oxycetoniae</name>
    <dbReference type="NCBI Taxonomy" id="497107"/>
    <lineage>
        <taxon>Eukaryota</taxon>
        <taxon>Fungi</taxon>
        <taxon>Dikarya</taxon>
        <taxon>Ascomycota</taxon>
        <taxon>Saccharomycotina</taxon>
        <taxon>Pichiomycetes</taxon>
        <taxon>Debaryomycetaceae</taxon>
        <taxon>Candida/Lodderomyces clade</taxon>
        <taxon>Candida</taxon>
    </lineage>
</organism>
<evidence type="ECO:0000256" key="3">
    <source>
        <dbReference type="SAM" id="Phobius"/>
    </source>
</evidence>
<dbReference type="InterPro" id="IPR000408">
    <property type="entry name" value="Reg_chr_condens"/>
</dbReference>
<dbReference type="EMBL" id="JAHUZD010000118">
    <property type="protein sequence ID" value="KAI3403835.2"/>
    <property type="molecule type" value="Genomic_DNA"/>
</dbReference>
<dbReference type="GO" id="GO:0034551">
    <property type="term" value="P:mitochondrial respiratory chain complex III assembly"/>
    <property type="evidence" value="ECO:0007669"/>
    <property type="project" value="TreeGrafter"/>
</dbReference>
<feature type="compositionally biased region" description="Basic and acidic residues" evidence="2">
    <location>
        <begin position="66"/>
        <end position="84"/>
    </location>
</feature>
<evidence type="ECO:0000256" key="1">
    <source>
        <dbReference type="PROSITE-ProRule" id="PRU00235"/>
    </source>
</evidence>
<accession>A0AAI9WXJ7</accession>
<feature type="transmembrane region" description="Helical" evidence="3">
    <location>
        <begin position="139"/>
        <end position="157"/>
    </location>
</feature>
<keyword evidence="5" id="KW-1185">Reference proteome</keyword>
<evidence type="ECO:0000313" key="5">
    <source>
        <dbReference type="Proteomes" id="UP001202479"/>
    </source>
</evidence>
<dbReference type="RefSeq" id="XP_049179582.1">
    <property type="nucleotide sequence ID" value="XM_049324579.1"/>
</dbReference>
<evidence type="ECO:0000256" key="2">
    <source>
        <dbReference type="SAM" id="MobiDB-lite"/>
    </source>
</evidence>
<dbReference type="InterPro" id="IPR009091">
    <property type="entry name" value="RCC1/BLIP-II"/>
</dbReference>
<dbReference type="Proteomes" id="UP001202479">
    <property type="component" value="Unassembled WGS sequence"/>
</dbReference>
<keyword evidence="3" id="KW-0472">Membrane</keyword>
<gene>
    <name evidence="4" type="ORF">KGF56_003265</name>
</gene>